<proteinExistence type="predicted"/>
<dbReference type="AlphaFoldDB" id="A0A256SPI3"/>
<dbReference type="RefSeq" id="WP_094537207.1">
    <property type="nucleotide sequence ID" value="NZ_NGPL01000037.1"/>
</dbReference>
<accession>A0A256SPI3</accession>
<reference evidence="2" key="1">
    <citation type="submission" date="2017-05" db="EMBL/GenBank/DDBJ databases">
        <authorList>
            <person name="Lin X.B."/>
            <person name="Stothard P."/>
            <person name="Tasseva G."/>
            <person name="Walter J."/>
        </authorList>
    </citation>
    <scope>NUCLEOTIDE SEQUENCE [LARGE SCALE GENOMIC DNA]</scope>
    <source>
        <strain evidence="2">114h</strain>
    </source>
</reference>
<gene>
    <name evidence="1" type="ORF">CBF96_06500</name>
</gene>
<protein>
    <submittedName>
        <fullName evidence="1">Uncharacterized protein</fullName>
    </submittedName>
</protein>
<dbReference type="EMBL" id="NGPL01000037">
    <property type="protein sequence ID" value="OYS68802.1"/>
    <property type="molecule type" value="Genomic_DNA"/>
</dbReference>
<evidence type="ECO:0000313" key="1">
    <source>
        <dbReference type="EMBL" id="OYS68802.1"/>
    </source>
</evidence>
<reference evidence="1 2" key="2">
    <citation type="submission" date="2017-09" db="EMBL/GenBank/DDBJ databases">
        <title>Tripartite evolution among Lactobacillus johnsonii, Lactobacillus taiwanensis, Lactobacillus reuteri and their rodent host.</title>
        <authorList>
            <person name="Wang T."/>
            <person name="Knowles S."/>
            <person name="Cheng C."/>
        </authorList>
    </citation>
    <scope>NUCLEOTIDE SEQUENCE [LARGE SCALE GENOMIC DNA]</scope>
    <source>
        <strain evidence="1 2">114h</strain>
    </source>
</reference>
<sequence>MNLNSDYSLIVYRRKCPNYRGSGNYSIIGIAILPVNKKISYCFADFVLCVDQPEFYTLEYASRINLKSKNTTILAKYSDYANLVNDWVEFKGLRNRLAKTLKQIKD</sequence>
<comment type="caution">
    <text evidence="1">The sequence shown here is derived from an EMBL/GenBank/DDBJ whole genome shotgun (WGS) entry which is preliminary data.</text>
</comment>
<dbReference type="Proteomes" id="UP000215747">
    <property type="component" value="Unassembled WGS sequence"/>
</dbReference>
<organism evidence="1 2">
    <name type="scientific">Limosilactobacillus reuteri</name>
    <name type="common">Lactobacillus reuteri</name>
    <dbReference type="NCBI Taxonomy" id="1598"/>
    <lineage>
        <taxon>Bacteria</taxon>
        <taxon>Bacillati</taxon>
        <taxon>Bacillota</taxon>
        <taxon>Bacilli</taxon>
        <taxon>Lactobacillales</taxon>
        <taxon>Lactobacillaceae</taxon>
        <taxon>Limosilactobacillus</taxon>
    </lineage>
</organism>
<name>A0A256SPI3_LIMRT</name>
<evidence type="ECO:0000313" key="2">
    <source>
        <dbReference type="Proteomes" id="UP000215747"/>
    </source>
</evidence>